<dbReference type="Gene3D" id="3.40.50.2300">
    <property type="match status" value="1"/>
</dbReference>
<feature type="compositionally biased region" description="Low complexity" evidence="4">
    <location>
        <begin position="141"/>
        <end position="151"/>
    </location>
</feature>
<evidence type="ECO:0000313" key="6">
    <source>
        <dbReference type="EMBL" id="AOW05460.1"/>
    </source>
</evidence>
<dbReference type="VEuPathDB" id="FungiDB:YALI1_E18720g"/>
<dbReference type="GO" id="GO:0006950">
    <property type="term" value="P:response to stress"/>
    <property type="evidence" value="ECO:0007669"/>
    <property type="project" value="UniProtKB-ARBA"/>
</dbReference>
<dbReference type="CDD" id="cd17546">
    <property type="entry name" value="REC_hyHK_CKI1_RcsC-like"/>
    <property type="match status" value="1"/>
</dbReference>
<feature type="compositionally biased region" description="Low complexity" evidence="4">
    <location>
        <begin position="398"/>
        <end position="431"/>
    </location>
</feature>
<dbReference type="InterPro" id="IPR001789">
    <property type="entry name" value="Sig_transdc_resp-reg_receiver"/>
</dbReference>
<dbReference type="EMBL" id="CP017557">
    <property type="protein sequence ID" value="AOW05460.1"/>
    <property type="molecule type" value="Genomic_DNA"/>
</dbReference>
<feature type="region of interest" description="Disordered" evidence="4">
    <location>
        <begin position="817"/>
        <end position="913"/>
    </location>
</feature>
<protein>
    <recommendedName>
        <fullName evidence="5">Response regulatory domain-containing protein</fullName>
    </recommendedName>
</protein>
<dbReference type="InterPro" id="IPR011006">
    <property type="entry name" value="CheY-like_superfamily"/>
</dbReference>
<dbReference type="InterPro" id="IPR050956">
    <property type="entry name" value="2C_system_His_kinase"/>
</dbReference>
<dbReference type="VEuPathDB" id="FungiDB:YALI0_E15554g"/>
<dbReference type="PANTHER" id="PTHR43719:SF28">
    <property type="entry name" value="PEROXIDE STRESS-ACTIVATED HISTIDINE KINASE MAK1-RELATED"/>
    <property type="match status" value="1"/>
</dbReference>
<feature type="region of interest" description="Disordered" evidence="4">
    <location>
        <begin position="41"/>
        <end position="154"/>
    </location>
</feature>
<feature type="region of interest" description="Disordered" evidence="4">
    <location>
        <begin position="359"/>
        <end position="619"/>
    </location>
</feature>
<sequence>MVSNSRRSTSPLSVALLRFIRALIMIEARIPRCAPSSLNNLPSKHTANSISPRNLHHQHHIEHRTLRRNSTCRPRHSTNIDKKAGMTTPAHHGSSFAPAPGVSRHSQSSHSSTASSKSHSGFQSSSSMQASQAKGLPPTPTTTTPPTSFPTVNGNRRVWVCRPGATPTTVLVPAELIVDDLKSVVLAKFPTSLQRTTDPADLAIRLPQSAQPPPSRLSNSHLAPPASPALAAAAAATEEYRSATSPHLTSFTQALRKKQPAKPSPLTIKTPSLSASTAAVPQPHPLGDPLSPDINVWQLLDTHFPHGMRMDDALIIDGETVEAAQPVHAPLHHHAASPHPHHQPSHIVKQVITPHAIPQQPHLQTPGQDAFPGPPSATDEETIYDEDTKPARKRRDIGSAGSSQHSVAGAAGASSGSPSQSPAAAGTAQGGVLLLPRQFRGGTRNSDKEPSAARKKGSSPAPDDKRRQAPPQPQHQQQSQQQPPQQPAAQPPQPKPVPQQAVAASQAHQSKQPAQQAASDPPPKPTISITARPNGATITESPSNTNLHMLGKQKKEEPTVPAPPTPATATAATVAGPTGKTLRKEDTKVPAPQKTPQPGVQAQAKPELRRTRTPLSAKVQKGPTTMETIVPRVNVLIVEDNEINQKILEAFMRKRKIRSSVAKNGREALEKWRQGGYHLILMDIQLPVMSGILVTKEIRRLEHQNKIGVFSGGAGAGQSTMAPVDPEDVLDSNLFRSPVIIVALTASSLKEDKSEALAAGCNDFLTKPVNMVWLERKIMEWGCMQALIDFEGWKMWRGRDFDGAHAPAIGRALANTHLTQPVSATRSRSRSNSRLVRQNSTGTGSRSKLSMTPVASPSTAAPPSSSVSAPPAVTAATHSPAVPSKNGERPPVSNKPAPEQYRLDPPKVEVPAK</sequence>
<keyword evidence="2" id="KW-0902">Two-component regulatory system</keyword>
<gene>
    <name evidence="6" type="ORF">YALI1_E18720g</name>
</gene>
<feature type="compositionally biased region" description="Basic residues" evidence="4">
    <location>
        <begin position="54"/>
        <end position="67"/>
    </location>
</feature>
<evidence type="ECO:0000256" key="1">
    <source>
        <dbReference type="ARBA" id="ARBA00022553"/>
    </source>
</evidence>
<keyword evidence="1 3" id="KW-0597">Phosphoprotein</keyword>
<feature type="compositionally biased region" description="Low complexity" evidence="4">
    <location>
        <begin position="830"/>
        <end position="840"/>
    </location>
</feature>
<feature type="compositionally biased region" description="Polar residues" evidence="4">
    <location>
        <begin position="41"/>
        <end position="52"/>
    </location>
</feature>
<evidence type="ECO:0000256" key="3">
    <source>
        <dbReference type="PROSITE-ProRule" id="PRU00169"/>
    </source>
</evidence>
<feature type="region of interest" description="Disordered" evidence="4">
    <location>
        <begin position="256"/>
        <end position="287"/>
    </location>
</feature>
<dbReference type="FunFam" id="3.40.50.2300:FF:000146">
    <property type="entry name" value="Putative two-component response regulator SSK1p"/>
    <property type="match status" value="1"/>
</dbReference>
<feature type="region of interest" description="Disordered" evidence="4">
    <location>
        <begin position="207"/>
        <end position="226"/>
    </location>
</feature>
<evidence type="ECO:0000256" key="4">
    <source>
        <dbReference type="SAM" id="MobiDB-lite"/>
    </source>
</evidence>
<feature type="domain" description="Response regulatory" evidence="5">
    <location>
        <begin position="634"/>
        <end position="782"/>
    </location>
</feature>
<feature type="compositionally biased region" description="Low complexity" evidence="4">
    <location>
        <begin position="850"/>
        <end position="883"/>
    </location>
</feature>
<evidence type="ECO:0000259" key="5">
    <source>
        <dbReference type="PROSITE" id="PS50110"/>
    </source>
</evidence>
<evidence type="ECO:0000256" key="2">
    <source>
        <dbReference type="ARBA" id="ARBA00023012"/>
    </source>
</evidence>
<feature type="compositionally biased region" description="Polar residues" evidence="4">
    <location>
        <begin position="267"/>
        <end position="279"/>
    </location>
</feature>
<feature type="compositionally biased region" description="Low complexity" evidence="4">
    <location>
        <begin position="567"/>
        <end position="579"/>
    </location>
</feature>
<dbReference type="KEGG" id="yli:2912010"/>
<dbReference type="GeneID" id="2912010"/>
<dbReference type="SMART" id="SM00448">
    <property type="entry name" value="REC"/>
    <property type="match status" value="1"/>
</dbReference>
<feature type="modified residue" description="4-aspartylphosphate" evidence="3">
    <location>
        <position position="683"/>
    </location>
</feature>
<feature type="compositionally biased region" description="Low complexity" evidence="4">
    <location>
        <begin position="498"/>
        <end position="519"/>
    </location>
</feature>
<feature type="compositionally biased region" description="Low complexity" evidence="4">
    <location>
        <begin position="217"/>
        <end position="226"/>
    </location>
</feature>
<name>A0A1D8NIK6_YARLL</name>
<evidence type="ECO:0000313" key="7">
    <source>
        <dbReference type="Proteomes" id="UP000182444"/>
    </source>
</evidence>
<organism evidence="6 7">
    <name type="scientific">Yarrowia lipolytica</name>
    <name type="common">Candida lipolytica</name>
    <dbReference type="NCBI Taxonomy" id="4952"/>
    <lineage>
        <taxon>Eukaryota</taxon>
        <taxon>Fungi</taxon>
        <taxon>Dikarya</taxon>
        <taxon>Ascomycota</taxon>
        <taxon>Saccharomycotina</taxon>
        <taxon>Dipodascomycetes</taxon>
        <taxon>Dipodascales</taxon>
        <taxon>Dipodascales incertae sedis</taxon>
        <taxon>Yarrowia</taxon>
    </lineage>
</organism>
<feature type="compositionally biased region" description="Low complexity" evidence="4">
    <location>
        <begin position="103"/>
        <end position="133"/>
    </location>
</feature>
<feature type="compositionally biased region" description="Low complexity" evidence="4">
    <location>
        <begin position="474"/>
        <end position="483"/>
    </location>
</feature>
<dbReference type="RefSeq" id="XP_503986.3">
    <property type="nucleotide sequence ID" value="XM_503986.3"/>
</dbReference>
<feature type="compositionally biased region" description="Basic and acidic residues" evidence="4">
    <location>
        <begin position="901"/>
        <end position="913"/>
    </location>
</feature>
<feature type="compositionally biased region" description="Pro residues" evidence="4">
    <location>
        <begin position="484"/>
        <end position="497"/>
    </location>
</feature>
<dbReference type="AlphaFoldDB" id="A0A1D8NIK6"/>
<dbReference type="PROSITE" id="PS50110">
    <property type="entry name" value="RESPONSE_REGULATORY"/>
    <property type="match status" value="1"/>
</dbReference>
<dbReference type="Pfam" id="PF00072">
    <property type="entry name" value="Response_reg"/>
    <property type="match status" value="1"/>
</dbReference>
<dbReference type="SUPFAM" id="SSF52172">
    <property type="entry name" value="CheY-like"/>
    <property type="match status" value="1"/>
</dbReference>
<dbReference type="Proteomes" id="UP000182444">
    <property type="component" value="Chromosome 1E"/>
</dbReference>
<dbReference type="GO" id="GO:0000156">
    <property type="term" value="F:phosphorelay response regulator activity"/>
    <property type="evidence" value="ECO:0007669"/>
    <property type="project" value="UniProtKB-ARBA"/>
</dbReference>
<reference evidence="6 7" key="1">
    <citation type="journal article" date="2016" name="PLoS ONE">
        <title>Sequence Assembly of Yarrowia lipolytica Strain W29/CLIB89 Shows Transposable Element Diversity.</title>
        <authorList>
            <person name="Magnan C."/>
            <person name="Yu J."/>
            <person name="Chang I."/>
            <person name="Jahn E."/>
            <person name="Kanomata Y."/>
            <person name="Wu J."/>
            <person name="Zeller M."/>
            <person name="Oakes M."/>
            <person name="Baldi P."/>
            <person name="Sandmeyer S."/>
        </authorList>
    </citation>
    <scope>NUCLEOTIDE SEQUENCE [LARGE SCALE GENOMIC DNA]</scope>
    <source>
        <strain evidence="7">CLIB89(W29)</strain>
    </source>
</reference>
<feature type="compositionally biased region" description="Polar residues" evidence="4">
    <location>
        <begin position="527"/>
        <end position="547"/>
    </location>
</feature>
<dbReference type="eggNOG" id="KOG0519">
    <property type="taxonomic scope" value="Eukaryota"/>
</dbReference>
<proteinExistence type="predicted"/>
<accession>A0A1D8NIK6</accession>
<dbReference type="PANTHER" id="PTHR43719">
    <property type="entry name" value="TWO-COMPONENT HISTIDINE KINASE"/>
    <property type="match status" value="1"/>
</dbReference>